<dbReference type="InterPro" id="IPR011611">
    <property type="entry name" value="PfkB_dom"/>
</dbReference>
<evidence type="ECO:0000256" key="7">
    <source>
        <dbReference type="ARBA" id="ARBA00022777"/>
    </source>
</evidence>
<gene>
    <name evidence="12" type="primary">rbsK</name>
    <name evidence="14" type="ORF">FHS68_002953</name>
</gene>
<evidence type="ECO:0000256" key="2">
    <source>
        <dbReference type="ARBA" id="ARBA00012035"/>
    </source>
</evidence>
<evidence type="ECO:0000256" key="8">
    <source>
        <dbReference type="ARBA" id="ARBA00022840"/>
    </source>
</evidence>
<evidence type="ECO:0000259" key="13">
    <source>
        <dbReference type="Pfam" id="PF00294"/>
    </source>
</evidence>
<name>A0ABX0ULD2_9BACT</name>
<dbReference type="NCBIfam" id="TIGR02152">
    <property type="entry name" value="D_ribokin_bact"/>
    <property type="match status" value="1"/>
</dbReference>
<dbReference type="InterPro" id="IPR002139">
    <property type="entry name" value="Ribo/fructo_kinase"/>
</dbReference>
<feature type="binding site" evidence="12">
    <location>
        <begin position="249"/>
        <end position="250"/>
    </location>
    <ligand>
        <name>ATP</name>
        <dbReference type="ChEBI" id="CHEBI:30616"/>
    </ligand>
</feature>
<evidence type="ECO:0000256" key="3">
    <source>
        <dbReference type="ARBA" id="ARBA00016943"/>
    </source>
</evidence>
<dbReference type="HAMAP" id="MF_01987">
    <property type="entry name" value="Ribokinase"/>
    <property type="match status" value="1"/>
</dbReference>
<keyword evidence="5 12" id="KW-0479">Metal-binding</keyword>
<feature type="binding site" evidence="12">
    <location>
        <position position="138"/>
    </location>
    <ligand>
        <name>substrate</name>
    </ligand>
</feature>
<dbReference type="Pfam" id="PF00294">
    <property type="entry name" value="PfkB"/>
    <property type="match status" value="1"/>
</dbReference>
<evidence type="ECO:0000256" key="4">
    <source>
        <dbReference type="ARBA" id="ARBA00022679"/>
    </source>
</evidence>
<dbReference type="RefSeq" id="WP_167271281.1">
    <property type="nucleotide sequence ID" value="NZ_JAASQJ010000003.1"/>
</dbReference>
<feature type="binding site" evidence="12">
    <location>
        <begin position="218"/>
        <end position="223"/>
    </location>
    <ligand>
        <name>ATP</name>
        <dbReference type="ChEBI" id="CHEBI:30616"/>
    </ligand>
</feature>
<keyword evidence="4 12" id="KW-0808">Transferase</keyword>
<dbReference type="CDD" id="cd01174">
    <property type="entry name" value="ribokinase"/>
    <property type="match status" value="1"/>
</dbReference>
<keyword evidence="12" id="KW-0963">Cytoplasm</keyword>
<keyword evidence="9 12" id="KW-0460">Magnesium</keyword>
<keyword evidence="15" id="KW-1185">Reference proteome</keyword>
<evidence type="ECO:0000256" key="12">
    <source>
        <dbReference type="HAMAP-Rule" id="MF_01987"/>
    </source>
</evidence>
<comment type="similarity">
    <text evidence="12">Belongs to the carbohydrate kinase PfkB family. Ribokinase subfamily.</text>
</comment>
<evidence type="ECO:0000256" key="5">
    <source>
        <dbReference type="ARBA" id="ARBA00022723"/>
    </source>
</evidence>
<keyword evidence="11 12" id="KW-0119">Carbohydrate metabolism</keyword>
<keyword evidence="10 12" id="KW-0630">Potassium</keyword>
<comment type="cofactor">
    <cofactor evidence="12">
        <name>Mg(2+)</name>
        <dbReference type="ChEBI" id="CHEBI:18420"/>
    </cofactor>
    <text evidence="12">Requires a divalent cation, most likely magnesium in vivo, as an electrophilic catalyst to aid phosphoryl group transfer. It is the chelate of the metal and the nucleotide that is the actual substrate.</text>
</comment>
<comment type="catalytic activity">
    <reaction evidence="12">
        <text>D-ribose + ATP = D-ribose 5-phosphate + ADP + H(+)</text>
        <dbReference type="Rhea" id="RHEA:13697"/>
        <dbReference type="ChEBI" id="CHEBI:15378"/>
        <dbReference type="ChEBI" id="CHEBI:30616"/>
        <dbReference type="ChEBI" id="CHEBI:47013"/>
        <dbReference type="ChEBI" id="CHEBI:78346"/>
        <dbReference type="ChEBI" id="CHEBI:456216"/>
        <dbReference type="EC" id="2.7.1.15"/>
    </reaction>
</comment>
<dbReference type="SUPFAM" id="SSF53613">
    <property type="entry name" value="Ribokinase-like"/>
    <property type="match status" value="1"/>
</dbReference>
<reference evidence="14 15" key="1">
    <citation type="submission" date="2020-03" db="EMBL/GenBank/DDBJ databases">
        <title>Genomic Encyclopedia of Type Strains, Phase IV (KMG-IV): sequencing the most valuable type-strain genomes for metagenomic binning, comparative biology and taxonomic classification.</title>
        <authorList>
            <person name="Goeker M."/>
        </authorList>
    </citation>
    <scope>NUCLEOTIDE SEQUENCE [LARGE SCALE GENOMIC DNA]</scope>
    <source>
        <strain evidence="14 15">DSM 102865</strain>
    </source>
</reference>
<dbReference type="PANTHER" id="PTHR10584">
    <property type="entry name" value="SUGAR KINASE"/>
    <property type="match status" value="1"/>
</dbReference>
<evidence type="ECO:0000256" key="1">
    <source>
        <dbReference type="ARBA" id="ARBA00005380"/>
    </source>
</evidence>
<keyword evidence="6 12" id="KW-0547">Nucleotide-binding</keyword>
<dbReference type="Proteomes" id="UP001179181">
    <property type="component" value="Unassembled WGS sequence"/>
</dbReference>
<feature type="binding site" evidence="12">
    <location>
        <position position="250"/>
    </location>
    <ligand>
        <name>substrate</name>
    </ligand>
</feature>
<dbReference type="InterPro" id="IPR029056">
    <property type="entry name" value="Ribokinase-like"/>
</dbReference>
<feature type="domain" description="Carbohydrate kinase PfkB" evidence="13">
    <location>
        <begin position="2"/>
        <end position="292"/>
    </location>
</feature>
<comment type="activity regulation">
    <text evidence="12">Activated by a monovalent cation that binds near, but not in, the active site. The most likely occupant of the site in vivo is potassium. Ion binding induces a conformational change that may alter substrate affinity.</text>
</comment>
<organism evidence="14 15">
    <name type="scientific">Dyadobacter arcticus</name>
    <dbReference type="NCBI Taxonomy" id="1078754"/>
    <lineage>
        <taxon>Bacteria</taxon>
        <taxon>Pseudomonadati</taxon>
        <taxon>Bacteroidota</taxon>
        <taxon>Cytophagia</taxon>
        <taxon>Cytophagales</taxon>
        <taxon>Spirosomataceae</taxon>
        <taxon>Dyadobacter</taxon>
    </lineage>
</organism>
<dbReference type="GO" id="GO:0004747">
    <property type="term" value="F:ribokinase activity"/>
    <property type="evidence" value="ECO:0007669"/>
    <property type="project" value="UniProtKB-EC"/>
</dbReference>
<feature type="binding site" evidence="12">
    <location>
        <position position="280"/>
    </location>
    <ligand>
        <name>K(+)</name>
        <dbReference type="ChEBI" id="CHEBI:29103"/>
    </ligand>
</feature>
<dbReference type="EC" id="2.7.1.15" evidence="2 12"/>
<feature type="binding site" evidence="12">
    <location>
        <position position="182"/>
    </location>
    <ligand>
        <name>ATP</name>
        <dbReference type="ChEBI" id="CHEBI:30616"/>
    </ligand>
</feature>
<feature type="binding site" evidence="12">
    <location>
        <begin position="9"/>
        <end position="11"/>
    </location>
    <ligand>
        <name>substrate</name>
    </ligand>
</feature>
<dbReference type="Gene3D" id="3.40.1190.20">
    <property type="match status" value="1"/>
</dbReference>
<comment type="pathway">
    <text evidence="12">Carbohydrate metabolism; D-ribose degradation; D-ribose 5-phosphate from beta-D-ribopyranose: step 2/2.</text>
</comment>
<feature type="binding site" evidence="12">
    <location>
        <position position="244"/>
    </location>
    <ligand>
        <name>K(+)</name>
        <dbReference type="ChEBI" id="CHEBI:29103"/>
    </ligand>
</feature>
<dbReference type="PROSITE" id="PS00584">
    <property type="entry name" value="PFKB_KINASES_2"/>
    <property type="match status" value="1"/>
</dbReference>
<feature type="binding site" evidence="12">
    <location>
        <position position="246"/>
    </location>
    <ligand>
        <name>K(+)</name>
        <dbReference type="ChEBI" id="CHEBI:29103"/>
    </ligand>
</feature>
<feature type="active site" description="Proton acceptor" evidence="12">
    <location>
        <position position="250"/>
    </location>
</feature>
<comment type="caution">
    <text evidence="12">Lacks conserved residue(s) required for the propagation of feature annotation.</text>
</comment>
<comment type="subunit">
    <text evidence="12">Homodimer.</text>
</comment>
<accession>A0ABX0ULD2</accession>
<evidence type="ECO:0000313" key="14">
    <source>
        <dbReference type="EMBL" id="NIJ53771.1"/>
    </source>
</evidence>
<dbReference type="EMBL" id="JAASQJ010000003">
    <property type="protein sequence ID" value="NIJ53771.1"/>
    <property type="molecule type" value="Genomic_DNA"/>
</dbReference>
<evidence type="ECO:0000313" key="15">
    <source>
        <dbReference type="Proteomes" id="UP001179181"/>
    </source>
</evidence>
<comment type="subcellular location">
    <subcellularLocation>
        <location evidence="12">Cytoplasm</location>
    </subcellularLocation>
</comment>
<evidence type="ECO:0000256" key="6">
    <source>
        <dbReference type="ARBA" id="ARBA00022741"/>
    </source>
</evidence>
<sequence length="302" mass="32229">MIYVVGSSNTDMVVKSERLPAKGETIIGGEFLMNPGGKGANQAVSAARLGGNVTFVCRVGDDLFGNAALHQFRNENINTDFVTTDPTLPSGVALINVDVNGENAISVAPGANNALLTEHVIPALENITSEDILLIQLEIPLATVVFAVKYASNKGAKVILNPAPARVLPKEIYQHLYLITPNETEMQMLTGIEFVDKKSIRQAADQLFNYGCKNVIITLGVMGAFFKTREKSQFIKATRVIQADSTGAGDCYNGAIALSISEGNTLEEAAIFASKAAAVSITRMGAQSSAPTKKEIADYFNR</sequence>
<feature type="binding site" evidence="12">
    <location>
        <position position="283"/>
    </location>
    <ligand>
        <name>K(+)</name>
        <dbReference type="ChEBI" id="CHEBI:29103"/>
    </ligand>
</feature>
<dbReference type="PANTHER" id="PTHR10584:SF166">
    <property type="entry name" value="RIBOKINASE"/>
    <property type="match status" value="1"/>
</dbReference>
<comment type="function">
    <text evidence="12">Catalyzes the phosphorylation of ribose at O-5 in a reaction requiring ATP and magnesium. The resulting D-ribose-5-phosphate can then be used either for sythesis of nucleotides, histidine, and tryptophan, or as a component of the pentose phosphate pathway.</text>
</comment>
<evidence type="ECO:0000256" key="10">
    <source>
        <dbReference type="ARBA" id="ARBA00022958"/>
    </source>
</evidence>
<feature type="binding site" evidence="12">
    <location>
        <begin position="37"/>
        <end position="41"/>
    </location>
    <ligand>
        <name>substrate</name>
    </ligand>
</feature>
<dbReference type="InterPro" id="IPR002173">
    <property type="entry name" value="Carboh/pur_kinase_PfkB_CS"/>
</dbReference>
<keyword evidence="7 12" id="KW-0418">Kinase</keyword>
<evidence type="ECO:0000256" key="9">
    <source>
        <dbReference type="ARBA" id="ARBA00022842"/>
    </source>
</evidence>
<protein>
    <recommendedName>
        <fullName evidence="3 12">Ribokinase</fullName>
        <shortName evidence="12">RK</shortName>
        <ecNumber evidence="2 12">2.7.1.15</ecNumber>
    </recommendedName>
</protein>
<keyword evidence="8 12" id="KW-0067">ATP-binding</keyword>
<dbReference type="InterPro" id="IPR011877">
    <property type="entry name" value="Ribokinase"/>
</dbReference>
<feature type="binding site" evidence="12">
    <location>
        <position position="285"/>
    </location>
    <ligand>
        <name>K(+)</name>
        <dbReference type="ChEBI" id="CHEBI:29103"/>
    </ligand>
</feature>
<proteinExistence type="inferred from homology"/>
<feature type="binding site" evidence="12">
    <location>
        <position position="289"/>
    </location>
    <ligand>
        <name>K(+)</name>
        <dbReference type="ChEBI" id="CHEBI:29103"/>
    </ligand>
</feature>
<comment type="similarity">
    <text evidence="1">Belongs to the carbohydrate kinase pfkB family.</text>
</comment>
<evidence type="ECO:0000256" key="11">
    <source>
        <dbReference type="ARBA" id="ARBA00023277"/>
    </source>
</evidence>
<comment type="caution">
    <text evidence="14">The sequence shown here is derived from an EMBL/GenBank/DDBJ whole genome shotgun (WGS) entry which is preliminary data.</text>
</comment>
<dbReference type="PRINTS" id="PR00990">
    <property type="entry name" value="RIBOKINASE"/>
</dbReference>